<dbReference type="AlphaFoldDB" id="A0A419S3W4"/>
<sequence>MPSYPDISLLVTHYNRSKSLERLLSALEQLDLKFHEIVVSDDGSNAEHQAYITALQLRYEFSLVKAPINRGLGNNINKGQQYIKTPFTLYIQEDFVPKPLLAEKLTLSRQMMLADASIDFVRYYGYYSYPYVKPAEHGFNEMVFKHWKLWQHYHKYYYYSDHPHLRRSNFLERFGKYAEGVNPERAEYKMMMQVLANKPKALIYHDINALLTQVNDDEEPSTFKRNFLRNNNHFLSVAARALYRYLRFNSELLAFKIKRKVYGRSLV</sequence>
<keyword evidence="2" id="KW-0808">Transferase</keyword>
<dbReference type="InterPro" id="IPR029044">
    <property type="entry name" value="Nucleotide-diphossugar_trans"/>
</dbReference>
<dbReference type="OrthoDB" id="744361at2"/>
<feature type="domain" description="Glycosyltransferase 2-like" evidence="1">
    <location>
        <begin position="8"/>
        <end position="145"/>
    </location>
</feature>
<dbReference type="CDD" id="cd00761">
    <property type="entry name" value="Glyco_tranf_GTA_type"/>
    <property type="match status" value="1"/>
</dbReference>
<dbReference type="SUPFAM" id="SSF53448">
    <property type="entry name" value="Nucleotide-diphospho-sugar transferases"/>
    <property type="match status" value="1"/>
</dbReference>
<evidence type="ECO:0000259" key="1">
    <source>
        <dbReference type="Pfam" id="PF00535"/>
    </source>
</evidence>
<dbReference type="EMBL" id="MBTA01000026">
    <property type="protein sequence ID" value="RKD14328.1"/>
    <property type="molecule type" value="Genomic_DNA"/>
</dbReference>
<proteinExistence type="predicted"/>
<dbReference type="RefSeq" id="WP_120182329.1">
    <property type="nucleotide sequence ID" value="NZ_MBTA01000026.1"/>
</dbReference>
<dbReference type="InterPro" id="IPR001173">
    <property type="entry name" value="Glyco_trans_2-like"/>
</dbReference>
<dbReference type="Pfam" id="PF00535">
    <property type="entry name" value="Glycos_transf_2"/>
    <property type="match status" value="1"/>
</dbReference>
<dbReference type="GO" id="GO:0016740">
    <property type="term" value="F:transferase activity"/>
    <property type="evidence" value="ECO:0007669"/>
    <property type="project" value="UniProtKB-KW"/>
</dbReference>
<dbReference type="Proteomes" id="UP000283433">
    <property type="component" value="Unassembled WGS sequence"/>
</dbReference>
<evidence type="ECO:0000313" key="2">
    <source>
        <dbReference type="EMBL" id="RKD14328.1"/>
    </source>
</evidence>
<comment type="caution">
    <text evidence="2">The sequence shown here is derived from an EMBL/GenBank/DDBJ whole genome shotgun (WGS) entry which is preliminary data.</text>
</comment>
<dbReference type="Gene3D" id="3.90.550.10">
    <property type="entry name" value="Spore Coat Polysaccharide Biosynthesis Protein SpsA, Chain A"/>
    <property type="match status" value="1"/>
</dbReference>
<name>A0A419S3W4_9SPHI</name>
<reference evidence="2 3" key="1">
    <citation type="submission" date="2016-07" db="EMBL/GenBank/DDBJ databases">
        <title>Genome of Pelobium manganitolerans.</title>
        <authorList>
            <person name="Wu S."/>
            <person name="Wang G."/>
        </authorList>
    </citation>
    <scope>NUCLEOTIDE SEQUENCE [LARGE SCALE GENOMIC DNA]</scope>
    <source>
        <strain evidence="2 3">YS-25</strain>
    </source>
</reference>
<keyword evidence="3" id="KW-1185">Reference proteome</keyword>
<protein>
    <submittedName>
        <fullName evidence="2">Glycosyl transferase family 2</fullName>
    </submittedName>
</protein>
<accession>A0A419S3W4</accession>
<organism evidence="2 3">
    <name type="scientific">Pelobium manganitolerans</name>
    <dbReference type="NCBI Taxonomy" id="1842495"/>
    <lineage>
        <taxon>Bacteria</taxon>
        <taxon>Pseudomonadati</taxon>
        <taxon>Bacteroidota</taxon>
        <taxon>Sphingobacteriia</taxon>
        <taxon>Sphingobacteriales</taxon>
        <taxon>Sphingobacteriaceae</taxon>
        <taxon>Pelobium</taxon>
    </lineage>
</organism>
<gene>
    <name evidence="2" type="ORF">BCY91_07525</name>
</gene>
<evidence type="ECO:0000313" key="3">
    <source>
        <dbReference type="Proteomes" id="UP000283433"/>
    </source>
</evidence>